<dbReference type="RefSeq" id="WP_004942284.1">
    <property type="nucleotide sequence ID" value="NZ_JBFADJ010000024.1"/>
</dbReference>
<proteinExistence type="predicted"/>
<keyword evidence="2" id="KW-1133">Transmembrane helix</keyword>
<evidence type="ECO:0000256" key="1">
    <source>
        <dbReference type="SAM" id="MobiDB-lite"/>
    </source>
</evidence>
<comment type="caution">
    <text evidence="3">The sequence shown here is derived from an EMBL/GenBank/DDBJ whole genome shotgun (WGS) entry which is preliminary data.</text>
</comment>
<name>A0A5N5VZC2_STRMB</name>
<dbReference type="AlphaFoldDB" id="A0A5N5VZC2"/>
<feature type="compositionally biased region" description="Low complexity" evidence="1">
    <location>
        <begin position="1"/>
        <end position="12"/>
    </location>
</feature>
<evidence type="ECO:0000313" key="3">
    <source>
        <dbReference type="EMBL" id="KAB7833626.1"/>
    </source>
</evidence>
<evidence type="ECO:0000256" key="2">
    <source>
        <dbReference type="SAM" id="Phobius"/>
    </source>
</evidence>
<keyword evidence="2" id="KW-0472">Membrane</keyword>
<sequence>MAQAVRRAVRASGRADVHRSLPDLPGGRPADNRHPLVALAMVLPCAAVLAVAFGGWDAVVTQASSVAGMLGR</sequence>
<dbReference type="OrthoDB" id="3873226at2"/>
<reference evidence="3 4" key="1">
    <citation type="journal article" date="2019" name="Microb. Cell Fact.">
        <title>Exploring novel herbicidin analogues by transcriptional regulator overexpression and MS/MS molecular networking.</title>
        <authorList>
            <person name="Shi Y."/>
            <person name="Gu R."/>
            <person name="Li Y."/>
            <person name="Wang X."/>
            <person name="Ren W."/>
            <person name="Li X."/>
            <person name="Wang L."/>
            <person name="Xie Y."/>
            <person name="Hong B."/>
        </authorList>
    </citation>
    <scope>NUCLEOTIDE SEQUENCE [LARGE SCALE GENOMIC DNA]</scope>
    <source>
        <strain evidence="3 4">US-43</strain>
    </source>
</reference>
<dbReference type="Proteomes" id="UP000327000">
    <property type="component" value="Unassembled WGS sequence"/>
</dbReference>
<accession>A0A5N5VZC2</accession>
<keyword evidence="2" id="KW-0812">Transmembrane</keyword>
<gene>
    <name evidence="3" type="ORF">FRZ00_33095</name>
</gene>
<evidence type="ECO:0000313" key="4">
    <source>
        <dbReference type="Proteomes" id="UP000327000"/>
    </source>
</evidence>
<organism evidence="3 4">
    <name type="scientific">Streptomyces mobaraensis</name>
    <name type="common">Streptoverticillium mobaraense</name>
    <dbReference type="NCBI Taxonomy" id="35621"/>
    <lineage>
        <taxon>Bacteria</taxon>
        <taxon>Bacillati</taxon>
        <taxon>Actinomycetota</taxon>
        <taxon>Actinomycetes</taxon>
        <taxon>Kitasatosporales</taxon>
        <taxon>Streptomycetaceae</taxon>
        <taxon>Streptomyces</taxon>
    </lineage>
</organism>
<feature type="transmembrane region" description="Helical" evidence="2">
    <location>
        <begin position="36"/>
        <end position="56"/>
    </location>
</feature>
<protein>
    <submittedName>
        <fullName evidence="3">Uncharacterized protein</fullName>
    </submittedName>
</protein>
<feature type="region of interest" description="Disordered" evidence="1">
    <location>
        <begin position="1"/>
        <end position="29"/>
    </location>
</feature>
<dbReference type="EMBL" id="VOKX01000131">
    <property type="protein sequence ID" value="KAB7833626.1"/>
    <property type="molecule type" value="Genomic_DNA"/>
</dbReference>
<keyword evidence="4" id="KW-1185">Reference proteome</keyword>